<dbReference type="HOGENOM" id="CLU_013901_0_1_1"/>
<name>A0A0C9US19_SPHS4</name>
<evidence type="ECO:0000256" key="2">
    <source>
        <dbReference type="SAM" id="MobiDB-lite"/>
    </source>
</evidence>
<dbReference type="Proteomes" id="UP000054279">
    <property type="component" value="Unassembled WGS sequence"/>
</dbReference>
<reference evidence="3 4" key="1">
    <citation type="submission" date="2014-06" db="EMBL/GenBank/DDBJ databases">
        <title>Evolutionary Origins and Diversification of the Mycorrhizal Mutualists.</title>
        <authorList>
            <consortium name="DOE Joint Genome Institute"/>
            <consortium name="Mycorrhizal Genomics Consortium"/>
            <person name="Kohler A."/>
            <person name="Kuo A."/>
            <person name="Nagy L.G."/>
            <person name="Floudas D."/>
            <person name="Copeland A."/>
            <person name="Barry K.W."/>
            <person name="Cichocki N."/>
            <person name="Veneault-Fourrey C."/>
            <person name="LaButti K."/>
            <person name="Lindquist E.A."/>
            <person name="Lipzen A."/>
            <person name="Lundell T."/>
            <person name="Morin E."/>
            <person name="Murat C."/>
            <person name="Riley R."/>
            <person name="Ohm R."/>
            <person name="Sun H."/>
            <person name="Tunlid A."/>
            <person name="Henrissat B."/>
            <person name="Grigoriev I.V."/>
            <person name="Hibbett D.S."/>
            <person name="Martin F."/>
        </authorList>
    </citation>
    <scope>NUCLEOTIDE SEQUENCE [LARGE SCALE GENOMIC DNA]</scope>
    <source>
        <strain evidence="3 4">SS14</strain>
    </source>
</reference>
<dbReference type="EMBL" id="KN837233">
    <property type="protein sequence ID" value="KIJ31987.1"/>
    <property type="molecule type" value="Genomic_DNA"/>
</dbReference>
<dbReference type="SUPFAM" id="SSF56349">
    <property type="entry name" value="DNA breaking-rejoining enzymes"/>
    <property type="match status" value="1"/>
</dbReference>
<dbReference type="OrthoDB" id="164951at2759"/>
<dbReference type="AlphaFoldDB" id="A0A0C9US19"/>
<keyword evidence="1" id="KW-0233">DNA recombination</keyword>
<sequence>MPRVLKTSSSPPATKGGRKQVKNAKTKEGITTILGLLQLKNDSLLQYGLAKATIEKYTLRLSQGEKWLKDQVKLETENMDQCQARPWTLDQLKTAFDLTPNEISAQVLSLFIAHMCFNIDLGKSSAEQIHAGFKWWWSHLLPVRNPKCRGTWAWNDESGNWTGNPATDLEVTKMIGAVRSKHASNGERMHSAPMTKDYLDRIMAWSYNKCPPNILDQISMVEDFHKIKYLVSKHLWMRAFMSGSFTLWTRFLEMVKLQKKHYRFNLVTPDDTKWPFDECHLENRKGWNSHVRDGGKMPTNRYEIHPQPEEPSMDMHAHMRSWIAFLEKYIFGRPLHGNDFLFPPITSSGIIQLGTTASHDLFQNWLDEFVQGAGIDQGNTKLTTHCFRRGGAQYRFQFAPVGKRWNLATVKWWGGWSEGEKVNTLIKYLLDDLHNYEEGHGDALRPYRREKEVSLLAEHQDIQPMPRGELMQFMQGSFQPSIISAMEHALDSKLASWTAAATILTTPAVSSIQRIGEHNPGTSASLRRPPSPEFTPPVEATTDALSDHETLPFNLTIPAIKRGKDAWKRVIKDWEEGDPTRGLNKPLRDWSAAWVKHSRKAQLYAKRKIIVEEYINSYHRDDTAFLLAYSVASDGIDPLVNAIRAERARMGLIKTRNSKYGTPEERAMARRN</sequence>
<evidence type="ECO:0000313" key="3">
    <source>
        <dbReference type="EMBL" id="KIJ31987.1"/>
    </source>
</evidence>
<protein>
    <submittedName>
        <fullName evidence="3">Uncharacterized protein</fullName>
    </submittedName>
</protein>
<gene>
    <name evidence="3" type="ORF">M422DRAFT_185126</name>
</gene>
<feature type="region of interest" description="Disordered" evidence="2">
    <location>
        <begin position="1"/>
        <end position="22"/>
    </location>
</feature>
<dbReference type="InterPro" id="IPR013762">
    <property type="entry name" value="Integrase-like_cat_sf"/>
</dbReference>
<accession>A0A0C9US19</accession>
<feature type="region of interest" description="Disordered" evidence="2">
    <location>
        <begin position="520"/>
        <end position="539"/>
    </location>
</feature>
<feature type="compositionally biased region" description="Polar residues" evidence="2">
    <location>
        <begin position="1"/>
        <end position="12"/>
    </location>
</feature>
<proteinExistence type="predicted"/>
<evidence type="ECO:0000256" key="1">
    <source>
        <dbReference type="ARBA" id="ARBA00023172"/>
    </source>
</evidence>
<dbReference type="GO" id="GO:0015074">
    <property type="term" value="P:DNA integration"/>
    <property type="evidence" value="ECO:0007669"/>
    <property type="project" value="InterPro"/>
</dbReference>
<evidence type="ECO:0000313" key="4">
    <source>
        <dbReference type="Proteomes" id="UP000054279"/>
    </source>
</evidence>
<dbReference type="Gene3D" id="1.10.443.10">
    <property type="entry name" value="Intergrase catalytic core"/>
    <property type="match status" value="1"/>
</dbReference>
<dbReference type="GO" id="GO:0006310">
    <property type="term" value="P:DNA recombination"/>
    <property type="evidence" value="ECO:0007669"/>
    <property type="project" value="UniProtKB-KW"/>
</dbReference>
<organism evidence="3 4">
    <name type="scientific">Sphaerobolus stellatus (strain SS14)</name>
    <dbReference type="NCBI Taxonomy" id="990650"/>
    <lineage>
        <taxon>Eukaryota</taxon>
        <taxon>Fungi</taxon>
        <taxon>Dikarya</taxon>
        <taxon>Basidiomycota</taxon>
        <taxon>Agaricomycotina</taxon>
        <taxon>Agaricomycetes</taxon>
        <taxon>Phallomycetidae</taxon>
        <taxon>Geastrales</taxon>
        <taxon>Sphaerobolaceae</taxon>
        <taxon>Sphaerobolus</taxon>
    </lineage>
</organism>
<keyword evidence="4" id="KW-1185">Reference proteome</keyword>
<dbReference type="InterPro" id="IPR011010">
    <property type="entry name" value="DNA_brk_join_enz"/>
</dbReference>
<dbReference type="GO" id="GO:0003677">
    <property type="term" value="F:DNA binding"/>
    <property type="evidence" value="ECO:0007669"/>
    <property type="project" value="InterPro"/>
</dbReference>